<dbReference type="EMBL" id="CM056743">
    <property type="protein sequence ID" value="KAJ8672122.1"/>
    <property type="molecule type" value="Genomic_DNA"/>
</dbReference>
<name>A0ACC2NLY6_9HYME</name>
<sequence length="118" mass="13252">MINHLSVPACINDIVMEDHVQHLKTSFKNTIAVTRENVRVSVSFHNAAKLDVLTKAKEFDKAVKLYKVFLNTYELDEDSSIDLSPPIYSTGTQTEKLLCTREVDAATQTINEVRDVGI</sequence>
<proteinExistence type="predicted"/>
<evidence type="ECO:0000313" key="2">
    <source>
        <dbReference type="Proteomes" id="UP001239111"/>
    </source>
</evidence>
<evidence type="ECO:0000313" key="1">
    <source>
        <dbReference type="EMBL" id="KAJ8672122.1"/>
    </source>
</evidence>
<accession>A0ACC2NLY6</accession>
<comment type="caution">
    <text evidence="1">The sequence shown here is derived from an EMBL/GenBank/DDBJ whole genome shotgun (WGS) entry which is preliminary data.</text>
</comment>
<organism evidence="1 2">
    <name type="scientific">Eretmocerus hayati</name>
    <dbReference type="NCBI Taxonomy" id="131215"/>
    <lineage>
        <taxon>Eukaryota</taxon>
        <taxon>Metazoa</taxon>
        <taxon>Ecdysozoa</taxon>
        <taxon>Arthropoda</taxon>
        <taxon>Hexapoda</taxon>
        <taxon>Insecta</taxon>
        <taxon>Pterygota</taxon>
        <taxon>Neoptera</taxon>
        <taxon>Endopterygota</taxon>
        <taxon>Hymenoptera</taxon>
        <taxon>Apocrita</taxon>
        <taxon>Proctotrupomorpha</taxon>
        <taxon>Chalcidoidea</taxon>
        <taxon>Aphelinidae</taxon>
        <taxon>Aphelininae</taxon>
        <taxon>Eretmocerus</taxon>
    </lineage>
</organism>
<protein>
    <submittedName>
        <fullName evidence="1">Uncharacterized protein</fullName>
    </submittedName>
</protein>
<reference evidence="1" key="1">
    <citation type="submission" date="2023-04" db="EMBL/GenBank/DDBJ databases">
        <title>A chromosome-level genome assembly of the parasitoid wasp Eretmocerus hayati.</title>
        <authorList>
            <person name="Zhong Y."/>
            <person name="Liu S."/>
            <person name="Liu Y."/>
        </authorList>
    </citation>
    <scope>NUCLEOTIDE SEQUENCE</scope>
    <source>
        <strain evidence="1">ZJU_SS_LIU_2023</strain>
    </source>
</reference>
<gene>
    <name evidence="1" type="ORF">QAD02_003381</name>
</gene>
<keyword evidence="2" id="KW-1185">Reference proteome</keyword>
<dbReference type="Proteomes" id="UP001239111">
    <property type="component" value="Chromosome 3"/>
</dbReference>